<dbReference type="GO" id="GO:0050545">
    <property type="term" value="F:sulfopyruvate decarboxylase activity"/>
    <property type="evidence" value="ECO:0007669"/>
    <property type="project" value="UniProtKB-EC"/>
</dbReference>
<dbReference type="AlphaFoldDB" id="A0A124FMR4"/>
<dbReference type="EMBL" id="LGHB01000012">
    <property type="protein sequence ID" value="KUK96514.1"/>
    <property type="molecule type" value="Genomic_DNA"/>
</dbReference>
<sequence>MVGIETNRPSQAVYRGMKGAGIDFVASVPCINLRGLLCMIEADPEIMHIPVTREEEGVGICAGARLGGKRPALLMQNSGLGNSVNALASLNGLYKIPLLMIISHRGGEGETIVGQVPMGRLTPKILDAMDIPKFAPTLAEAEETVGRAWQAAQAAGTPTAVLLDIEFWESGAI</sequence>
<evidence type="ECO:0000313" key="10">
    <source>
        <dbReference type="Proteomes" id="UP000057043"/>
    </source>
</evidence>
<evidence type="ECO:0000313" key="7">
    <source>
        <dbReference type="EMBL" id="KUK45582.1"/>
    </source>
</evidence>
<dbReference type="PANTHER" id="PTHR42818:SF1">
    <property type="entry name" value="SULFOPYRUVATE DECARBOXYLASE"/>
    <property type="match status" value="1"/>
</dbReference>
<evidence type="ECO:0000313" key="8">
    <source>
        <dbReference type="EMBL" id="KUK96514.1"/>
    </source>
</evidence>
<comment type="caution">
    <text evidence="7">The sequence shown here is derived from an EMBL/GenBank/DDBJ whole genome shotgun (WGS) entry which is preliminary data.</text>
</comment>
<evidence type="ECO:0000313" key="9">
    <source>
        <dbReference type="Proteomes" id="UP000053961"/>
    </source>
</evidence>
<dbReference type="EC" id="4.1.1.79" evidence="4"/>
<gene>
    <name evidence="7" type="ORF">XD72_0056</name>
    <name evidence="8" type="ORF">XE07_1081</name>
</gene>
<dbReference type="Proteomes" id="UP000053961">
    <property type="component" value="Unassembled WGS sequence"/>
</dbReference>
<comment type="catalytic activity">
    <reaction evidence="5">
        <text>3-sulfopyruvate + H(+) = sulfoacetaldehyde + CO2</text>
        <dbReference type="Rhea" id="RHEA:20948"/>
        <dbReference type="ChEBI" id="CHEBI:15378"/>
        <dbReference type="ChEBI" id="CHEBI:16526"/>
        <dbReference type="ChEBI" id="CHEBI:57940"/>
        <dbReference type="ChEBI" id="CHEBI:58246"/>
        <dbReference type="EC" id="4.1.1.79"/>
    </reaction>
</comment>
<reference evidence="9 10" key="2">
    <citation type="journal article" date="2015" name="MBio">
        <title>Genome-Resolved Metagenomic Analysis Reveals Roles for Candidate Phyla and Other Microbial Community Members in Biogeochemical Transformations in Oil Reservoirs.</title>
        <authorList>
            <person name="Hu P."/>
            <person name="Tom L."/>
            <person name="Singh A."/>
            <person name="Thomas B.C."/>
            <person name="Baker B.J."/>
            <person name="Piceno Y.M."/>
            <person name="Andersen G.L."/>
            <person name="Banfield J.F."/>
        </authorList>
    </citation>
    <scope>NUCLEOTIDE SEQUENCE [LARGE SCALE GENOMIC DNA]</scope>
    <source>
        <strain evidence="7">57_489</strain>
    </source>
</reference>
<dbReference type="PATRIC" id="fig|301375.6.peg.2488"/>
<dbReference type="Proteomes" id="UP000057043">
    <property type="component" value="Unassembled WGS sequence"/>
</dbReference>
<dbReference type="GO" id="GO:0019295">
    <property type="term" value="P:coenzyme M biosynthetic process"/>
    <property type="evidence" value="ECO:0007669"/>
    <property type="project" value="UniProtKB-KW"/>
</dbReference>
<organism evidence="7 10">
    <name type="scientific">Methanothrix harundinacea</name>
    <dbReference type="NCBI Taxonomy" id="301375"/>
    <lineage>
        <taxon>Archaea</taxon>
        <taxon>Methanobacteriati</taxon>
        <taxon>Methanobacteriota</taxon>
        <taxon>Stenosarchaea group</taxon>
        <taxon>Methanomicrobia</taxon>
        <taxon>Methanotrichales</taxon>
        <taxon>Methanotrichaceae</taxon>
        <taxon>Methanothrix</taxon>
    </lineage>
</organism>
<dbReference type="NCBIfam" id="TIGR03845">
    <property type="entry name" value="sulfopyru_alph"/>
    <property type="match status" value="1"/>
</dbReference>
<dbReference type="GO" id="GO:0030976">
    <property type="term" value="F:thiamine pyrophosphate binding"/>
    <property type="evidence" value="ECO:0007669"/>
    <property type="project" value="InterPro"/>
</dbReference>
<evidence type="ECO:0000256" key="2">
    <source>
        <dbReference type="ARBA" id="ARBA00022793"/>
    </source>
</evidence>
<dbReference type="CDD" id="cd07035">
    <property type="entry name" value="TPP_PYR_POX_like"/>
    <property type="match status" value="1"/>
</dbReference>
<dbReference type="InterPro" id="IPR051818">
    <property type="entry name" value="TPP_dependent_decarboxylase"/>
</dbReference>
<reference evidence="8" key="1">
    <citation type="journal article" date="2015" name="MBio">
        <title>Genome-resolved metagenomic analysis reveals roles for candidate phyla and other microbial community members in biogeochemical transformations in oil reservoirs.</title>
        <authorList>
            <person name="Hu P."/>
            <person name="Tom L."/>
            <person name="Singh A."/>
            <person name="Thomas B.C."/>
            <person name="Baker B.J."/>
            <person name="Piceno Y.M."/>
            <person name="Andersen G.L."/>
            <person name="Banfield J.F."/>
        </authorList>
    </citation>
    <scope>NUCLEOTIDE SEQUENCE [LARGE SCALE GENOMIC DNA]</scope>
    <source>
        <strain evidence="8">56_747</strain>
    </source>
</reference>
<dbReference type="EMBL" id="LGFT01000001">
    <property type="protein sequence ID" value="KUK45582.1"/>
    <property type="molecule type" value="Genomic_DNA"/>
</dbReference>
<evidence type="ECO:0000256" key="4">
    <source>
        <dbReference type="ARBA" id="ARBA00038875"/>
    </source>
</evidence>
<keyword evidence="3" id="KW-0456">Lyase</keyword>
<accession>A0A124FMR4</accession>
<protein>
    <recommendedName>
        <fullName evidence="4">sulfopyruvate decarboxylase</fullName>
        <ecNumber evidence="4">4.1.1.79</ecNumber>
    </recommendedName>
</protein>
<dbReference type="InterPro" id="IPR022502">
    <property type="entry name" value="Sulfopyruvate_deCO2ase_alpha"/>
</dbReference>
<proteinExistence type="predicted"/>
<keyword evidence="2" id="KW-0210">Decarboxylase</keyword>
<evidence type="ECO:0000259" key="6">
    <source>
        <dbReference type="Pfam" id="PF02776"/>
    </source>
</evidence>
<dbReference type="SUPFAM" id="SSF52518">
    <property type="entry name" value="Thiamin diphosphate-binding fold (THDP-binding)"/>
    <property type="match status" value="1"/>
</dbReference>
<dbReference type="Pfam" id="PF02776">
    <property type="entry name" value="TPP_enzyme_N"/>
    <property type="match status" value="1"/>
</dbReference>
<dbReference type="InterPro" id="IPR012001">
    <property type="entry name" value="Thiamin_PyroP_enz_TPP-bd_dom"/>
</dbReference>
<dbReference type="Gene3D" id="3.40.50.970">
    <property type="match status" value="1"/>
</dbReference>
<evidence type="ECO:0000256" key="1">
    <source>
        <dbReference type="ARBA" id="ARBA00022545"/>
    </source>
</evidence>
<dbReference type="PANTHER" id="PTHR42818">
    <property type="entry name" value="SULFOPYRUVATE DECARBOXYLASE SUBUNIT ALPHA"/>
    <property type="match status" value="1"/>
</dbReference>
<keyword evidence="1" id="KW-0174">Coenzyme M biosynthesis</keyword>
<evidence type="ECO:0000256" key="3">
    <source>
        <dbReference type="ARBA" id="ARBA00023239"/>
    </source>
</evidence>
<evidence type="ECO:0000256" key="5">
    <source>
        <dbReference type="ARBA" id="ARBA00048551"/>
    </source>
</evidence>
<dbReference type="InterPro" id="IPR029061">
    <property type="entry name" value="THDP-binding"/>
</dbReference>
<keyword evidence="7" id="KW-0670">Pyruvate</keyword>
<name>A0A124FMR4_9EURY</name>
<feature type="domain" description="Thiamine pyrophosphate enzyme N-terminal TPP-binding" evidence="6">
    <location>
        <begin position="10"/>
        <end position="106"/>
    </location>
</feature>